<dbReference type="InterPro" id="IPR000742">
    <property type="entry name" value="EGF"/>
</dbReference>
<feature type="domain" description="EGF-like" evidence="18">
    <location>
        <begin position="302"/>
        <end position="338"/>
    </location>
</feature>
<feature type="region of interest" description="Disordered" evidence="16">
    <location>
        <begin position="2293"/>
        <end position="2485"/>
    </location>
</feature>
<dbReference type="InterPro" id="IPR002126">
    <property type="entry name" value="Cadherin-like_dom"/>
</dbReference>
<dbReference type="PROSITE" id="PS00232">
    <property type="entry name" value="CADHERIN_1"/>
    <property type="match status" value="6"/>
</dbReference>
<feature type="disulfide bond" evidence="15">
    <location>
        <begin position="189"/>
        <end position="198"/>
    </location>
</feature>
<name>A0A8J9Z3F5_BRALA</name>
<dbReference type="CDD" id="cd11304">
    <property type="entry name" value="Cadherin_repeat"/>
    <property type="match status" value="14"/>
</dbReference>
<dbReference type="Proteomes" id="UP000838412">
    <property type="component" value="Chromosome 15"/>
</dbReference>
<keyword evidence="2" id="KW-1003">Cell membrane</keyword>
<dbReference type="PROSITE" id="PS01186">
    <property type="entry name" value="EGF_2"/>
    <property type="match status" value="6"/>
</dbReference>
<keyword evidence="12 15" id="KW-1015">Disulfide bond</keyword>
<dbReference type="InterPro" id="IPR009030">
    <property type="entry name" value="Growth_fac_rcpt_cys_sf"/>
</dbReference>
<reference evidence="20" key="1">
    <citation type="submission" date="2022-01" db="EMBL/GenBank/DDBJ databases">
        <authorList>
            <person name="Braso-Vives M."/>
        </authorList>
    </citation>
    <scope>NUCLEOTIDE SEQUENCE</scope>
</reference>
<organism evidence="20 21">
    <name type="scientific">Branchiostoma lanceolatum</name>
    <name type="common">Common lancelet</name>
    <name type="synonym">Amphioxus lanceolatum</name>
    <dbReference type="NCBI Taxonomy" id="7740"/>
    <lineage>
        <taxon>Eukaryota</taxon>
        <taxon>Metazoa</taxon>
        <taxon>Chordata</taxon>
        <taxon>Cephalochordata</taxon>
        <taxon>Leptocardii</taxon>
        <taxon>Amphioxiformes</taxon>
        <taxon>Branchiostomatidae</taxon>
        <taxon>Branchiostoma</taxon>
    </lineage>
</organism>
<dbReference type="Pfam" id="PF00028">
    <property type="entry name" value="Cadherin"/>
    <property type="match status" value="8"/>
</dbReference>
<dbReference type="PRINTS" id="PR00205">
    <property type="entry name" value="CADHERIN"/>
</dbReference>
<feature type="compositionally biased region" description="Basic and acidic residues" evidence="16">
    <location>
        <begin position="2357"/>
        <end position="2372"/>
    </location>
</feature>
<feature type="region of interest" description="Disordered" evidence="16">
    <location>
        <begin position="2170"/>
        <end position="2207"/>
    </location>
</feature>
<feature type="domain" description="EGF-like" evidence="18">
    <location>
        <begin position="259"/>
        <end position="301"/>
    </location>
</feature>
<evidence type="ECO:0000256" key="1">
    <source>
        <dbReference type="ARBA" id="ARBA00004251"/>
    </source>
</evidence>
<dbReference type="Pfam" id="PF07645">
    <property type="entry name" value="EGF_CA"/>
    <property type="match status" value="3"/>
</dbReference>
<dbReference type="InterPro" id="IPR013032">
    <property type="entry name" value="EGF-like_CS"/>
</dbReference>
<dbReference type="PROSITE" id="PS01187">
    <property type="entry name" value="EGF_CA"/>
    <property type="match status" value="5"/>
</dbReference>
<comment type="caution">
    <text evidence="15">Lacks conserved residue(s) required for the propagation of feature annotation.</text>
</comment>
<dbReference type="InterPro" id="IPR036383">
    <property type="entry name" value="TSP1_rpt_sf"/>
</dbReference>
<dbReference type="EMBL" id="OV696700">
    <property type="protein sequence ID" value="CAH1246645.1"/>
    <property type="molecule type" value="Genomic_DNA"/>
</dbReference>
<dbReference type="FunFam" id="2.10.25.10:FF:000038">
    <property type="entry name" value="Fibrillin 2"/>
    <property type="match status" value="6"/>
</dbReference>
<feature type="domain" description="Cadherin" evidence="19">
    <location>
        <begin position="1562"/>
        <end position="1653"/>
    </location>
</feature>
<feature type="domain" description="Cadherin" evidence="19">
    <location>
        <begin position="1654"/>
        <end position="1755"/>
    </location>
</feature>
<feature type="domain" description="Cadherin" evidence="19">
    <location>
        <begin position="1863"/>
        <end position="1972"/>
    </location>
</feature>
<dbReference type="SMART" id="SM00179">
    <property type="entry name" value="EGF_CA"/>
    <property type="match status" value="10"/>
</dbReference>
<evidence type="ECO:0000256" key="15">
    <source>
        <dbReference type="PROSITE-ProRule" id="PRU00076"/>
    </source>
</evidence>
<feature type="domain" description="Cadherin" evidence="19">
    <location>
        <begin position="2090"/>
        <end position="2201"/>
    </location>
</feature>
<evidence type="ECO:0000259" key="19">
    <source>
        <dbReference type="PROSITE" id="PS50268"/>
    </source>
</evidence>
<evidence type="ECO:0000256" key="5">
    <source>
        <dbReference type="ARBA" id="ARBA00022723"/>
    </source>
</evidence>
<dbReference type="PANTHER" id="PTHR24028">
    <property type="entry name" value="CADHERIN-87A"/>
    <property type="match status" value="1"/>
</dbReference>
<evidence type="ECO:0000256" key="6">
    <source>
        <dbReference type="ARBA" id="ARBA00022729"/>
    </source>
</evidence>
<evidence type="ECO:0000313" key="20">
    <source>
        <dbReference type="EMBL" id="CAH1246645.1"/>
    </source>
</evidence>
<feature type="domain" description="Cadherin" evidence="19">
    <location>
        <begin position="796"/>
        <end position="911"/>
    </location>
</feature>
<proteinExistence type="predicted"/>
<dbReference type="Gene3D" id="2.60.40.60">
    <property type="entry name" value="Cadherins"/>
    <property type="match status" value="14"/>
</dbReference>
<dbReference type="PROSITE" id="PS00010">
    <property type="entry name" value="ASX_HYDROXYL"/>
    <property type="match status" value="7"/>
</dbReference>
<dbReference type="Gene3D" id="2.20.100.10">
    <property type="entry name" value="Thrombospondin type-1 (TSP1) repeat"/>
    <property type="match status" value="1"/>
</dbReference>
<feature type="compositionally biased region" description="Basic residues" evidence="16">
    <location>
        <begin position="2373"/>
        <end position="2386"/>
    </location>
</feature>
<dbReference type="SMART" id="SM00112">
    <property type="entry name" value="CA"/>
    <property type="match status" value="14"/>
</dbReference>
<dbReference type="GO" id="GO:0007156">
    <property type="term" value="P:homophilic cell adhesion via plasma membrane adhesion molecules"/>
    <property type="evidence" value="ECO:0007669"/>
    <property type="project" value="InterPro"/>
</dbReference>
<comment type="subcellular location">
    <subcellularLocation>
        <location evidence="1">Cell membrane</location>
        <topology evidence="1">Single-pass type I membrane protein</topology>
    </subcellularLocation>
</comment>
<keyword evidence="6" id="KW-0732">Signal</keyword>
<dbReference type="InterPro" id="IPR020894">
    <property type="entry name" value="Cadherin_CS"/>
</dbReference>
<dbReference type="Pfam" id="PF00008">
    <property type="entry name" value="EGF"/>
    <property type="match status" value="1"/>
</dbReference>
<evidence type="ECO:0000256" key="14">
    <source>
        <dbReference type="PROSITE-ProRule" id="PRU00043"/>
    </source>
</evidence>
<feature type="domain" description="EGF-like" evidence="18">
    <location>
        <begin position="37"/>
        <end position="77"/>
    </location>
</feature>
<dbReference type="Pfam" id="PF12947">
    <property type="entry name" value="EGF_3"/>
    <property type="match status" value="5"/>
</dbReference>
<feature type="disulfide bond" evidence="15">
    <location>
        <begin position="513"/>
        <end position="522"/>
    </location>
</feature>
<feature type="domain" description="EGF-like" evidence="18">
    <location>
        <begin position="1"/>
        <end position="36"/>
    </location>
</feature>
<evidence type="ECO:0000256" key="2">
    <source>
        <dbReference type="ARBA" id="ARBA00022475"/>
    </source>
</evidence>
<dbReference type="InterPro" id="IPR015919">
    <property type="entry name" value="Cadherin-like_sf"/>
</dbReference>
<dbReference type="InterPro" id="IPR001881">
    <property type="entry name" value="EGF-like_Ca-bd_dom"/>
</dbReference>
<evidence type="ECO:0000256" key="3">
    <source>
        <dbReference type="ARBA" id="ARBA00022536"/>
    </source>
</evidence>
<dbReference type="InterPro" id="IPR050174">
    <property type="entry name" value="Protocadherin/Cadherin-CA"/>
</dbReference>
<feature type="disulfide bond" evidence="15">
    <location>
        <begin position="270"/>
        <end position="287"/>
    </location>
</feature>
<feature type="domain" description="EGF-like" evidence="18">
    <location>
        <begin position="398"/>
        <end position="440"/>
    </location>
</feature>
<evidence type="ECO:0000256" key="12">
    <source>
        <dbReference type="ARBA" id="ARBA00023157"/>
    </source>
</evidence>
<feature type="domain" description="Cadherin" evidence="19">
    <location>
        <begin position="1757"/>
        <end position="1862"/>
    </location>
</feature>
<feature type="domain" description="EGF-like" evidence="18">
    <location>
        <begin position="78"/>
        <end position="120"/>
    </location>
</feature>
<dbReference type="Gene3D" id="2.10.25.10">
    <property type="entry name" value="Laminin"/>
    <property type="match status" value="10"/>
</dbReference>
<gene>
    <name evidence="20" type="primary">FAT4</name>
    <name evidence="20" type="ORF">BLAG_LOCUS8594</name>
</gene>
<dbReference type="FunFam" id="2.60.40.60:FF:000104">
    <property type="entry name" value="cadherin-23 isoform X1"/>
    <property type="match status" value="1"/>
</dbReference>
<dbReference type="InterPro" id="IPR024731">
    <property type="entry name" value="NELL2-like_EGF"/>
</dbReference>
<evidence type="ECO:0000259" key="18">
    <source>
        <dbReference type="PROSITE" id="PS50026"/>
    </source>
</evidence>
<evidence type="ECO:0000256" key="4">
    <source>
        <dbReference type="ARBA" id="ARBA00022692"/>
    </source>
</evidence>
<feature type="compositionally biased region" description="Basic and acidic residues" evidence="16">
    <location>
        <begin position="2387"/>
        <end position="2408"/>
    </location>
</feature>
<dbReference type="SUPFAM" id="SSF49313">
    <property type="entry name" value="Cadherin-like"/>
    <property type="match status" value="14"/>
</dbReference>
<feature type="domain" description="EGF-like" evidence="18">
    <location>
        <begin position="487"/>
        <end position="523"/>
    </location>
</feature>
<feature type="domain" description="Cadherin" evidence="19">
    <location>
        <begin position="715"/>
        <end position="795"/>
    </location>
</feature>
<feature type="disulfide bond" evidence="15">
    <location>
        <begin position="409"/>
        <end position="426"/>
    </location>
</feature>
<feature type="transmembrane region" description="Helical" evidence="17">
    <location>
        <begin position="2215"/>
        <end position="2236"/>
    </location>
</feature>
<dbReference type="OrthoDB" id="6252479at2759"/>
<feature type="domain" description="Cadherin" evidence="19">
    <location>
        <begin position="892"/>
        <end position="1007"/>
    </location>
</feature>
<keyword evidence="3 15" id="KW-0245">EGF-like domain</keyword>
<evidence type="ECO:0000313" key="21">
    <source>
        <dbReference type="Proteomes" id="UP000838412"/>
    </source>
</evidence>
<feature type="domain" description="Cadherin" evidence="19">
    <location>
        <begin position="1008"/>
        <end position="1120"/>
    </location>
</feature>
<dbReference type="InterPro" id="IPR000152">
    <property type="entry name" value="EGF-type_Asp/Asn_hydroxyl_site"/>
</dbReference>
<evidence type="ECO:0000256" key="8">
    <source>
        <dbReference type="ARBA" id="ARBA00022837"/>
    </source>
</evidence>
<dbReference type="InterPro" id="IPR049883">
    <property type="entry name" value="NOTCH1_EGF-like"/>
</dbReference>
<accession>A0A8J9Z3F5</accession>
<keyword evidence="5" id="KW-0479">Metal-binding</keyword>
<keyword evidence="9" id="KW-0130">Cell adhesion</keyword>
<evidence type="ECO:0000256" key="13">
    <source>
        <dbReference type="ARBA" id="ARBA00023180"/>
    </source>
</evidence>
<dbReference type="SUPFAM" id="SSF57184">
    <property type="entry name" value="Growth factor receptor domain"/>
    <property type="match status" value="3"/>
</dbReference>
<dbReference type="SMART" id="SM00181">
    <property type="entry name" value="EGF"/>
    <property type="match status" value="10"/>
</dbReference>
<feature type="domain" description="EGF-like" evidence="18">
    <location>
        <begin position="441"/>
        <end position="480"/>
    </location>
</feature>
<dbReference type="FunFam" id="2.60.40.60:FF:000123">
    <property type="entry name" value="Protocadherin beta 4"/>
    <property type="match status" value="1"/>
</dbReference>
<dbReference type="CDD" id="cd00053">
    <property type="entry name" value="EGF"/>
    <property type="match status" value="2"/>
</dbReference>
<sequence length="2504" mass="274157">MWNNHTCHPDALCVDTVVLYECVCPPGYTGNGTYCEDVDECMDDSDLCHKHAQCYNTDGSYNCACMDGYGGDGLNCTDIDQCGEGTHHCHPNATCENVVGMDGYNCSCDHGFIGDGFLCEDINECSDPFLHNCTQNETCTNTEGGYECVCNEGFIEQGSTCIDIDDCDGVNCLNGGTCVDGIGSYFCQCADGIRGDICNIFESTWSGWSSWSDDCLCRISNGTAMVSRVRSRSCPITPGYIGAPECEGDNTDWEECIQDVDECEEGTSHCHPNATCENVIGVGLYDCKCDNGFAGDGFRCEDIDDCDGVNCFNGGTCVDLIGSYFCHCADGSRGDLCNIYDSTWSTWSSWSDDCVCRVSNGTAMVSRDRSRSCSVMPGYIGTPDCDGDDRDWKECIPDVDECEDGTSHCHPNATCENVNGVGLYNCTCDTGFAGDGFRCEDINECEESSLHNCSQNQTCSNTEGSFVCLCAEGFYDASSGEEPVCVDFDDCANVTCWNFGVCLNELGSYKCDCPETFSGEHCELYQSTWGEWSPWSEDCAARYVNSTAVEARIRTRNCSDRSDLHGTPLCEGTSLEWQLCEIDREARNFSHLSRTVQSPIQPGYKIDDFVLDLNELLLEDNHESVEFEILCCDEGKFVLEDNGLLKVAEMLDPNRVYELPIVSIDNSTEPPALLHIYNVIIHVNHTEWIYDKTGCPHLTLEREVEEEQPNHNVVDLATELMINGDETTRYFLQPGPYSEFVNVDELTGIVSTSKTLDREEMSSFLFDAVVVNHTSTTIVTVNVEVTDINDHQPIFQNTPVVSIISSDAPAGTIVAVVKATDEDIGTNGMVEYELMSHSDAFKISATDGVIRVKDTKALPSDLQVVISVSARDIGTVPRSTNAPRAVELTIVSSSLLQTALLENIEEHIPVGTIVANFTDKLHRENTEDTPGDYRFILQDDGSGQVQLFSLDNTTGILTTAADIDRESPVFQGRFTFTVVAYEEGSCDGKLISVIINVTDINDNTPVFSTRSYVGHIAENAEARTSVIFGNLGPEATDADFGLNGTVTYGIHSPQNPGLFEINTQTAEIDVLSDSAFDRESQAQYNFTITATDRGGGAESRTGTATIIINVDDVNDNAPIITSTQEEYGIDENVGGGHLITTLSATDADEGINAEIEYRLHGGGGLFNIHRTTGELKVTSGHLDADSETLNQFTLTISAYDQGTPSQTGTKTLTINIRDCNDNAPIFTQNVYRFSVSEDIEVGTEIGPDRLKANDSDATQENKDIRYRILDATGTFFADDIDGTVIVNKTLDYDEGQTYFEFEVEAVDTGSPPLTGKSSVLQIVVQDANDNRPIISNINQNYSLLATAPEGSIVTVIQASDIDSGDNGKVKFAMDSSCQDLIIHEVNGIVKLNQRLENVNEPLICTVTATDNGEEELSSSLALVVKFIEPETGVTLDPLSFNVNDTYVINVPENIPGDSPLLNISIAEAGLTYAILPESPEFKVDSQGIIYTKKRQHTNDDSSLLNREEVEQHVLVIVAKDNMSGRQASAPVVVNVLDVNDEAPVFTEGGMIFEVKEGIGDVGRTVGTVEATDRDAGLNGTVEYQIIDGNINDSLGINITSGMIYVKRPLDREALDNDEIILTIKASDKGVPSLISTKDVRVKVLDINDEPPVFKDNTYFSSIDEEQEGGIMVLQVSAQDKDLGPNADVEYRIISGDGGFHAEAGGSIFSTKKLDRETKDIYSFVVEAFNPSPPWLNHTATVNITVNDINDNPPIFTNFPLETITIPEDTKTGSSVLRVSAEDMDDNAVSYRLTGGSCRELFSVEVITGEIGVKERLDTIDRRDEDYSCSVEVTAVDDGLPSLNTTRKIAINITAVNYFWPEFETTFLNVTVREGLEWGEHVEGVLLNATDADEGRNGVVMLEITNSSIGGLFNVTAEGKLIVNVIELDREPDNDHVYVVVSAYDMGTPRKHANISAVVHITILDINDNVPVLDSDNIELSISQDTLLGTIVQNVTASDRDIGENALVRFRLDGEKGIVQGDLEGVNGLFFVHPTSGGITLNGSLDVTSYLFYVVVENSVDFEGNVNEFEIHSIKVKVNVISTNRHTPIFNEDHYELHVNDTVLPRGHIFENVTVKATDDDSGPDGKIEYSFEDRTCQAFWYVLTIDPWNGNISIDNTLGEEEYNRHCTIFATDDGNPPKRSNASLIIKDPDERPTSSPPECGPVASSSENGATVLALQIVTGVLTCLVVVLSAVLMRNRVHCLKTIQTKRAMSTPSVRPEVPVDPKKNNGEVVLIPAHLPVRTHQVLERDATAMPTNNPEPVYQEINERPTPPVSVPRVRQPLPVPGLELSRGLTPAQREQNDTTPSVTRGGTLPPLHRDLSAPENILGHEKEKKRRKKRKQRKVHPGSECRSDHDSGLGGHDDRQDSFKSWPDPPKAWPESPKAWPESTKAWPDSPISSPDSLKPCSDYKVLPNDQETCPDLESDISDMERPEDHEEIDSDERPVYEYDTEATTTVYGSMLSL</sequence>
<dbReference type="GO" id="GO:0005886">
    <property type="term" value="C:plasma membrane"/>
    <property type="evidence" value="ECO:0007669"/>
    <property type="project" value="UniProtKB-SubCell"/>
</dbReference>
<dbReference type="FunFam" id="2.60.40.60:FF:000020">
    <property type="entry name" value="Dachsous cadherin-related 1b"/>
    <property type="match status" value="2"/>
</dbReference>
<dbReference type="GO" id="GO:0005509">
    <property type="term" value="F:calcium ion binding"/>
    <property type="evidence" value="ECO:0007669"/>
    <property type="project" value="UniProtKB-UniRule"/>
</dbReference>
<keyword evidence="11 17" id="KW-0472">Membrane</keyword>
<protein>
    <submittedName>
        <fullName evidence="20">FAT4 protein</fullName>
    </submittedName>
</protein>
<evidence type="ECO:0000256" key="11">
    <source>
        <dbReference type="ARBA" id="ARBA00023136"/>
    </source>
</evidence>
<dbReference type="PANTHER" id="PTHR24028:SF328">
    <property type="entry name" value="CADHERIN-3"/>
    <property type="match status" value="1"/>
</dbReference>
<keyword evidence="7" id="KW-0677">Repeat</keyword>
<dbReference type="Pfam" id="PF12661">
    <property type="entry name" value="hEGF"/>
    <property type="match status" value="1"/>
</dbReference>
<keyword evidence="10 17" id="KW-1133">Transmembrane helix</keyword>
<dbReference type="PROSITE" id="PS00022">
    <property type="entry name" value="EGF_1"/>
    <property type="match status" value="3"/>
</dbReference>
<dbReference type="InterPro" id="IPR018097">
    <property type="entry name" value="EGF_Ca-bd_CS"/>
</dbReference>
<keyword evidence="13" id="KW-0325">Glycoprotein</keyword>
<keyword evidence="4 17" id="KW-0812">Transmembrane</keyword>
<keyword evidence="8 14" id="KW-0106">Calcium</keyword>
<feature type="domain" description="EGF-like" evidence="18">
    <location>
        <begin position="163"/>
        <end position="199"/>
    </location>
</feature>
<evidence type="ECO:0000256" key="7">
    <source>
        <dbReference type="ARBA" id="ARBA00022737"/>
    </source>
</evidence>
<feature type="domain" description="Cadherin" evidence="19">
    <location>
        <begin position="1335"/>
        <end position="1439"/>
    </location>
</feature>
<feature type="domain" description="Cadherin" evidence="19">
    <location>
        <begin position="1227"/>
        <end position="1334"/>
    </location>
</feature>
<feature type="disulfide bond" evidence="15">
    <location>
        <begin position="89"/>
        <end position="106"/>
    </location>
</feature>
<evidence type="ECO:0000256" key="16">
    <source>
        <dbReference type="SAM" id="MobiDB-lite"/>
    </source>
</evidence>
<keyword evidence="21" id="KW-1185">Reference proteome</keyword>
<feature type="domain" description="Cadherin" evidence="19">
    <location>
        <begin position="1442"/>
        <end position="1545"/>
    </location>
</feature>
<feature type="domain" description="EGF-like" evidence="18">
    <location>
        <begin position="121"/>
        <end position="162"/>
    </location>
</feature>
<feature type="domain" description="Cadherin" evidence="19">
    <location>
        <begin position="1973"/>
        <end position="2089"/>
    </location>
</feature>
<evidence type="ECO:0000256" key="10">
    <source>
        <dbReference type="ARBA" id="ARBA00022989"/>
    </source>
</evidence>
<dbReference type="PROSITE" id="PS50026">
    <property type="entry name" value="EGF_3"/>
    <property type="match status" value="10"/>
</dbReference>
<dbReference type="SUPFAM" id="SSF57196">
    <property type="entry name" value="EGF/Laminin"/>
    <property type="match status" value="1"/>
</dbReference>
<feature type="disulfide bond" evidence="15">
    <location>
        <begin position="328"/>
        <end position="337"/>
    </location>
</feature>
<feature type="domain" description="Cadherin" evidence="19">
    <location>
        <begin position="1121"/>
        <end position="1226"/>
    </location>
</feature>
<dbReference type="PROSITE" id="PS50268">
    <property type="entry name" value="CADHERIN_2"/>
    <property type="match status" value="14"/>
</dbReference>
<feature type="compositionally biased region" description="Acidic residues" evidence="16">
    <location>
        <begin position="2459"/>
        <end position="2468"/>
    </location>
</feature>
<dbReference type="CDD" id="cd00054">
    <property type="entry name" value="EGF_CA"/>
    <property type="match status" value="8"/>
</dbReference>
<evidence type="ECO:0000256" key="17">
    <source>
        <dbReference type="SAM" id="Phobius"/>
    </source>
</evidence>
<evidence type="ECO:0000256" key="9">
    <source>
        <dbReference type="ARBA" id="ARBA00022889"/>
    </source>
</evidence>